<accession>A0A5C5YES4</accession>
<evidence type="ECO:0000313" key="2">
    <source>
        <dbReference type="Proteomes" id="UP000318478"/>
    </source>
</evidence>
<sequence>MVTIALAVFATTAAAKTELLKHDDGSQEGKRSMTGGMHSVRFECPEGEWRLTGIRLHGSRYGAGQAPNEDFLVLVTNEDHSQQIEIKQPYSLFERGPEKWVRINFDPVAVSGAFHVAVFFNPTRTKGVYVGIDEGSSANSFVRTASDPSAAGDKLDGEWMIRAYLTDDTAGAARRLMTNEQRTEQQADREQSIERELLGDARSLTLKHDDGPTDDHMNIQGACYTVGYETPKNVEAYVWQVQIYASQFGREHDSEAVSGDVYVLDQDRNILSRTTFPYSVATQRKDWISIPTLPTKVQGRFYVSVDAHGKNNKGLYLGYRDDPEQTVASSDSREGDAIRPAEWSGRFSNMQWLIRVKVADRPVVYPGP</sequence>
<dbReference type="EMBL" id="SJPO01000009">
    <property type="protein sequence ID" value="TWT73840.1"/>
    <property type="molecule type" value="Genomic_DNA"/>
</dbReference>
<evidence type="ECO:0000313" key="1">
    <source>
        <dbReference type="EMBL" id="TWT73840.1"/>
    </source>
</evidence>
<name>A0A5C5YES4_9BACT</name>
<dbReference type="Proteomes" id="UP000318478">
    <property type="component" value="Unassembled WGS sequence"/>
</dbReference>
<comment type="caution">
    <text evidence="1">The sequence shown here is derived from an EMBL/GenBank/DDBJ whole genome shotgun (WGS) entry which is preliminary data.</text>
</comment>
<gene>
    <name evidence="1" type="ORF">Pla123a_37340</name>
</gene>
<proteinExistence type="predicted"/>
<keyword evidence="2" id="KW-1185">Reference proteome</keyword>
<reference evidence="1 2" key="1">
    <citation type="submission" date="2019-02" db="EMBL/GenBank/DDBJ databases">
        <title>Deep-cultivation of Planctomycetes and their phenomic and genomic characterization uncovers novel biology.</title>
        <authorList>
            <person name="Wiegand S."/>
            <person name="Jogler M."/>
            <person name="Boedeker C."/>
            <person name="Pinto D."/>
            <person name="Vollmers J."/>
            <person name="Rivas-Marin E."/>
            <person name="Kohn T."/>
            <person name="Peeters S.H."/>
            <person name="Heuer A."/>
            <person name="Rast P."/>
            <person name="Oberbeckmann S."/>
            <person name="Bunk B."/>
            <person name="Jeske O."/>
            <person name="Meyerdierks A."/>
            <person name="Storesund J.E."/>
            <person name="Kallscheuer N."/>
            <person name="Luecker S."/>
            <person name="Lage O.M."/>
            <person name="Pohl T."/>
            <person name="Merkel B.J."/>
            <person name="Hornburger P."/>
            <person name="Mueller R.-W."/>
            <person name="Bruemmer F."/>
            <person name="Labrenz M."/>
            <person name="Spormann A.M."/>
            <person name="Op Den Camp H."/>
            <person name="Overmann J."/>
            <person name="Amann R."/>
            <person name="Jetten M.S.M."/>
            <person name="Mascher T."/>
            <person name="Medema M.H."/>
            <person name="Devos D.P."/>
            <person name="Kaster A.-K."/>
            <person name="Ovreas L."/>
            <person name="Rohde M."/>
            <person name="Galperin M.Y."/>
            <person name="Jogler C."/>
        </authorList>
    </citation>
    <scope>NUCLEOTIDE SEQUENCE [LARGE SCALE GENOMIC DNA]</scope>
    <source>
        <strain evidence="1 2">Pla123a</strain>
    </source>
</reference>
<organism evidence="1 2">
    <name type="scientific">Posidoniimonas polymericola</name>
    <dbReference type="NCBI Taxonomy" id="2528002"/>
    <lineage>
        <taxon>Bacteria</taxon>
        <taxon>Pseudomonadati</taxon>
        <taxon>Planctomycetota</taxon>
        <taxon>Planctomycetia</taxon>
        <taxon>Pirellulales</taxon>
        <taxon>Lacipirellulaceae</taxon>
        <taxon>Posidoniimonas</taxon>
    </lineage>
</organism>
<dbReference type="AlphaFoldDB" id="A0A5C5YES4"/>
<protein>
    <submittedName>
        <fullName evidence="1">Uncharacterized protein</fullName>
    </submittedName>
</protein>